<reference evidence="1 2" key="1">
    <citation type="submission" date="2017-11" db="EMBL/GenBank/DDBJ databases">
        <title>Complete genome of a free-living desiccation-tolerant cyanobacterium and its photosynthetic adaptation to extreme terrestrial habitat.</title>
        <authorList>
            <person name="Shang J."/>
        </authorList>
    </citation>
    <scope>NUCLEOTIDE SEQUENCE [LARGE SCALE GENOMIC DNA]</scope>
    <source>
        <strain evidence="1 2">CCNUN1</strain>
        <plasmid evidence="2">pnfsy05</plasmid>
    </source>
</reference>
<gene>
    <name evidence="1" type="ORF">COO91_09576</name>
</gene>
<proteinExistence type="predicted"/>
<dbReference type="AlphaFoldDB" id="A0A2K8T6V1"/>
<dbReference type="Proteomes" id="UP000232003">
    <property type="component" value="Plasmid pNFSY05"/>
</dbReference>
<dbReference type="EMBL" id="CP024790">
    <property type="protein sequence ID" value="AUB43401.1"/>
    <property type="molecule type" value="Genomic_DNA"/>
</dbReference>
<keyword evidence="1" id="KW-0614">Plasmid</keyword>
<dbReference type="KEGG" id="nfl:COO91_09576"/>
<keyword evidence="2" id="KW-1185">Reference proteome</keyword>
<evidence type="ECO:0000313" key="2">
    <source>
        <dbReference type="Proteomes" id="UP000232003"/>
    </source>
</evidence>
<sequence length="45" mass="5258">MDGTVKLWNAETLDFDRLVIRGCDWVKDYLQTNPNVNDSDRQVCL</sequence>
<evidence type="ECO:0000313" key="1">
    <source>
        <dbReference type="EMBL" id="AUB43401.1"/>
    </source>
</evidence>
<geneLocation type="plasmid" evidence="2">
    <name>pnfsy05</name>
</geneLocation>
<organism evidence="1 2">
    <name type="scientific">Nostoc flagelliforme CCNUN1</name>
    <dbReference type="NCBI Taxonomy" id="2038116"/>
    <lineage>
        <taxon>Bacteria</taxon>
        <taxon>Bacillati</taxon>
        <taxon>Cyanobacteriota</taxon>
        <taxon>Cyanophyceae</taxon>
        <taxon>Nostocales</taxon>
        <taxon>Nostocaceae</taxon>
        <taxon>Nostoc</taxon>
    </lineage>
</organism>
<accession>A0A2K8T6V1</accession>
<name>A0A2K8T6V1_9NOSO</name>
<protein>
    <submittedName>
        <fullName evidence="1">Tetratricopeptide</fullName>
    </submittedName>
</protein>